<comment type="cofactor">
    <cofactor evidence="1">
        <name>FAD</name>
        <dbReference type="ChEBI" id="CHEBI:57692"/>
    </cofactor>
</comment>
<dbReference type="InterPro" id="IPR004792">
    <property type="entry name" value="BaiN-like"/>
</dbReference>
<dbReference type="PRINTS" id="PR00419">
    <property type="entry name" value="ADXRDTASE"/>
</dbReference>
<dbReference type="InterPro" id="IPR055178">
    <property type="entry name" value="RsdA/BaiN/AoA(So)-like_dom"/>
</dbReference>
<protein>
    <submittedName>
        <fullName evidence="6">NAD(FAD)-utilizing dehydrogenase</fullName>
    </submittedName>
</protein>
<dbReference type="Proteomes" id="UP000095347">
    <property type="component" value="Unassembled WGS sequence"/>
</dbReference>
<evidence type="ECO:0000256" key="3">
    <source>
        <dbReference type="ARBA" id="ARBA00022827"/>
    </source>
</evidence>
<dbReference type="SUPFAM" id="SSF160996">
    <property type="entry name" value="HI0933 insert domain-like"/>
    <property type="match status" value="1"/>
</dbReference>
<feature type="domain" description="RsdA/BaiN/AoA(So)-like Rossmann fold-like" evidence="4">
    <location>
        <begin position="13"/>
        <end position="403"/>
    </location>
</feature>
<reference evidence="7" key="1">
    <citation type="submission" date="2016-07" db="EMBL/GenBank/DDBJ databases">
        <authorList>
            <person name="Florea S."/>
            <person name="Webb J.S."/>
            <person name="Jaromczyk J."/>
            <person name="Schardl C.L."/>
        </authorList>
    </citation>
    <scope>NUCLEOTIDE SEQUENCE [LARGE SCALE GENOMIC DNA]</scope>
    <source>
        <strain evidence="7">MV-1</strain>
    </source>
</reference>
<name>A0A1E5Q816_9PROT</name>
<dbReference type="NCBIfam" id="TIGR03862">
    <property type="entry name" value="flavo_PP4765"/>
    <property type="match status" value="1"/>
</dbReference>
<dbReference type="NCBIfam" id="TIGR00275">
    <property type="entry name" value="aminoacetone oxidase family FAD-binding enzyme"/>
    <property type="match status" value="1"/>
</dbReference>
<dbReference type="Gene3D" id="3.50.50.60">
    <property type="entry name" value="FAD/NAD(P)-binding domain"/>
    <property type="match status" value="1"/>
</dbReference>
<gene>
    <name evidence="6" type="ORF">BEN30_08645</name>
</gene>
<keyword evidence="2" id="KW-0285">Flavoprotein</keyword>
<evidence type="ECO:0000259" key="5">
    <source>
        <dbReference type="Pfam" id="PF22780"/>
    </source>
</evidence>
<sequence length="415" mass="44361">MKTSLLPQIPLLQVAIIGGGPAGLMAADVLATQGIDVHIFDAMPSLGRKFLMAGKSGLNLTHSEGLDKFFTRFGDANDRLLPALSDFTPGDIQDWAKDLGVETFVGSSGRIFPKDFKAAPLLRAWLRQLRAKGVTIHVRHKWIGWSADGALRFKTPNGDVSVTAQATLLALGGGSWPTLGSDGAWVGPLQNQGIEVAPLRPANCGFEVTWSDYLIKNFAGEALKTVKLSFQDQHASGDVTLSHFGLESGPVYTLSAALRDAIEQDGSALLSIDLSPGRSVRELTEALSRPRGKKTMATHLKRTVRIFGVKAALLRDLVSAEDFTDPNKLAHAIKALPVRLERPRPLAEAISTAGGVKFDALDDGFMIKALPGVFCAGEMMDWEAPTGGYLLSACFATGRTAGAAVAKWLTFQGQD</sequence>
<evidence type="ECO:0000256" key="2">
    <source>
        <dbReference type="ARBA" id="ARBA00022630"/>
    </source>
</evidence>
<comment type="caution">
    <text evidence="6">The sequence shown here is derived from an EMBL/GenBank/DDBJ whole genome shotgun (WGS) entry which is preliminary data.</text>
</comment>
<dbReference type="OrthoDB" id="5288829at2"/>
<dbReference type="EMBL" id="MCGG01000021">
    <property type="protein sequence ID" value="OEJ67500.1"/>
    <property type="molecule type" value="Genomic_DNA"/>
</dbReference>
<dbReference type="InterPro" id="IPR022460">
    <property type="entry name" value="Flavoprotein_PP4765"/>
</dbReference>
<dbReference type="InterPro" id="IPR023166">
    <property type="entry name" value="BaiN-like_dom_sf"/>
</dbReference>
<keyword evidence="3" id="KW-0274">FAD</keyword>
<dbReference type="Pfam" id="PF22780">
    <property type="entry name" value="HI0933_like_1st"/>
    <property type="match status" value="1"/>
</dbReference>
<dbReference type="PANTHER" id="PTHR42887">
    <property type="entry name" value="OS12G0638800 PROTEIN"/>
    <property type="match status" value="1"/>
</dbReference>
<evidence type="ECO:0000259" key="4">
    <source>
        <dbReference type="Pfam" id="PF03486"/>
    </source>
</evidence>
<dbReference type="Gene3D" id="2.40.30.10">
    <property type="entry name" value="Translation factors"/>
    <property type="match status" value="1"/>
</dbReference>
<evidence type="ECO:0000313" key="6">
    <source>
        <dbReference type="EMBL" id="OEJ67500.1"/>
    </source>
</evidence>
<dbReference type="PANTHER" id="PTHR42887:SF1">
    <property type="entry name" value="BLR3961 PROTEIN"/>
    <property type="match status" value="1"/>
</dbReference>
<organism evidence="6 7">
    <name type="scientific">Magnetovibrio blakemorei</name>
    <dbReference type="NCBI Taxonomy" id="28181"/>
    <lineage>
        <taxon>Bacteria</taxon>
        <taxon>Pseudomonadati</taxon>
        <taxon>Pseudomonadota</taxon>
        <taxon>Alphaproteobacteria</taxon>
        <taxon>Rhodospirillales</taxon>
        <taxon>Magnetovibrionaceae</taxon>
        <taxon>Magnetovibrio</taxon>
    </lineage>
</organism>
<dbReference type="RefSeq" id="WP_069957652.1">
    <property type="nucleotide sequence ID" value="NZ_MCGG01000021.1"/>
</dbReference>
<dbReference type="InterPro" id="IPR057661">
    <property type="entry name" value="RsdA/BaiN/AoA(So)_Rossmann"/>
</dbReference>
<proteinExistence type="predicted"/>
<dbReference type="Gene3D" id="1.10.8.260">
    <property type="entry name" value="HI0933 insert domain-like"/>
    <property type="match status" value="1"/>
</dbReference>
<evidence type="ECO:0000256" key="1">
    <source>
        <dbReference type="ARBA" id="ARBA00001974"/>
    </source>
</evidence>
<feature type="domain" description="RsdA/BaiN/AoA(So)-like insert" evidence="5">
    <location>
        <begin position="200"/>
        <end position="351"/>
    </location>
</feature>
<dbReference type="AlphaFoldDB" id="A0A1E5Q816"/>
<evidence type="ECO:0000313" key="7">
    <source>
        <dbReference type="Proteomes" id="UP000095347"/>
    </source>
</evidence>
<dbReference type="Pfam" id="PF03486">
    <property type="entry name" value="HI0933_like"/>
    <property type="match status" value="1"/>
</dbReference>
<dbReference type="InterPro" id="IPR036188">
    <property type="entry name" value="FAD/NAD-bd_sf"/>
</dbReference>
<accession>A0A1E5Q816</accession>
<dbReference type="SUPFAM" id="SSF51905">
    <property type="entry name" value="FAD/NAD(P)-binding domain"/>
    <property type="match status" value="1"/>
</dbReference>
<keyword evidence="7" id="KW-1185">Reference proteome</keyword>